<keyword evidence="4 7" id="KW-0560">Oxidoreductase</keyword>
<dbReference type="InterPro" id="IPR036236">
    <property type="entry name" value="Znf_C2H2_sf"/>
</dbReference>
<feature type="region of interest" description="Disordered" evidence="8">
    <location>
        <begin position="291"/>
        <end position="353"/>
    </location>
</feature>
<dbReference type="VEuPathDB" id="FungiDB:yc1106_07171"/>
<dbReference type="PANTHER" id="PTHR12645:SF1">
    <property type="entry name" value="FAD-LINKED SULFHYDRYL OXIDASE ERV2"/>
    <property type="match status" value="1"/>
</dbReference>
<dbReference type="Gene3D" id="3.30.1490.490">
    <property type="match status" value="1"/>
</dbReference>
<keyword evidence="3 7" id="KW-0274">FAD</keyword>
<dbReference type="InterPro" id="IPR036774">
    <property type="entry name" value="ERV/ALR_sulphydryl_oxid_sf"/>
</dbReference>
<dbReference type="GO" id="GO:0016971">
    <property type="term" value="F:flavin-dependent sulfhydryl oxidase activity"/>
    <property type="evidence" value="ECO:0007669"/>
    <property type="project" value="InterPro"/>
</dbReference>
<dbReference type="SUPFAM" id="SSF69000">
    <property type="entry name" value="FAD-dependent thiol oxidase"/>
    <property type="match status" value="1"/>
</dbReference>
<gene>
    <name evidence="10" type="ORF">yc1106_07171</name>
</gene>
<feature type="domain" description="ERV/ALR sulfhydryl oxidase" evidence="9">
    <location>
        <begin position="1"/>
        <end position="99"/>
    </location>
</feature>
<keyword evidence="6" id="KW-0479">Metal-binding</keyword>
<dbReference type="InterPro" id="IPR039799">
    <property type="entry name" value="ALR/ERV"/>
</dbReference>
<keyword evidence="11" id="KW-1185">Reference proteome</keyword>
<protein>
    <recommendedName>
        <fullName evidence="7">Sulfhydryl oxidase</fullName>
        <ecNumber evidence="7">1.8.3.2</ecNumber>
    </recommendedName>
</protein>
<keyword evidence="6" id="KW-0862">Zinc</keyword>
<reference evidence="10" key="1">
    <citation type="submission" date="2021-12" db="EMBL/GenBank/DDBJ databases">
        <title>Curvularia clavata genome.</title>
        <authorList>
            <person name="Cao Y."/>
        </authorList>
    </citation>
    <scope>NUCLEOTIDE SEQUENCE</scope>
    <source>
        <strain evidence="10">Yc1106</strain>
    </source>
</reference>
<dbReference type="GO" id="GO:0050660">
    <property type="term" value="F:flavin adenine dinucleotide binding"/>
    <property type="evidence" value="ECO:0007669"/>
    <property type="project" value="TreeGrafter"/>
</dbReference>
<keyword evidence="6" id="KW-0863">Zinc-finger</keyword>
<dbReference type="Gene3D" id="1.20.120.310">
    <property type="entry name" value="ERV/ALR sulfhydryl oxidase domain"/>
    <property type="match status" value="1"/>
</dbReference>
<feature type="compositionally biased region" description="Basic and acidic residues" evidence="8">
    <location>
        <begin position="325"/>
        <end position="337"/>
    </location>
</feature>
<evidence type="ECO:0000256" key="5">
    <source>
        <dbReference type="ARBA" id="ARBA00023157"/>
    </source>
</evidence>
<evidence type="ECO:0000256" key="7">
    <source>
        <dbReference type="RuleBase" id="RU371123"/>
    </source>
</evidence>
<sequence length="620" mass="70197">MCRAELGRAAWKVLHTTFARFPEKPTQEEQEALRSYVHLFQRLYPCGECAEHFGQVLAKYPPQVSSRTAAAMWGCYVHNIVNKRLKKPEFNCEDIGDAYDCGTLLSLPGCGDVLTKKKLDGHRNQCYGATFTCLDCMVHFPGTSYKSHTSCITEDQKYQGKLYKEKKKGPQQKRDSAYHDNSQALTPHNAYVQDAPAEDNAVAIVDAPPRAPTPPPAAHSLGYREQAAIEAPNVFDFLDPSSTPIAPRATAPMNEARMLEDRQPPAYEEHRMPAIADVMKFQVADDDESFAQSSFSHGANQIRPSREQPDSYTTPAPKSKHSRTKSRDTDVETTTKKTDRKRKRNSPSQLDLSLIRAQEEKDTTMTDAPASLHTGLTGGLSKLLARPEFPPSPDDSGDYANSPLSPMKRAKQGNSTALMRVQREYEEEQQKQRKADAKAREHAEKKEKKDKKDKDRGRERDRKERKSSGTLVKIRSKKKREDSSTEIRRIRRRQYSSSVSPPPQDRKMIKAIEYNRSASNSPEPNGDRQLMVRPSGDVAPFSGDFSERAGLFMSFITKGPDSERGMSVNKALKRYHRERHEHFDHVPSKAEEEKELWKDLRLRRNDRGEVVLFFAPAESS</sequence>
<dbReference type="GO" id="GO:0005739">
    <property type="term" value="C:mitochondrion"/>
    <property type="evidence" value="ECO:0007669"/>
    <property type="project" value="TreeGrafter"/>
</dbReference>
<proteinExistence type="predicted"/>
<dbReference type="AlphaFoldDB" id="A0A9Q9DUJ5"/>
<feature type="compositionally biased region" description="Polar residues" evidence="8">
    <location>
        <begin position="291"/>
        <end position="303"/>
    </location>
</feature>
<comment type="cofactor">
    <cofactor evidence="1 7">
        <name>FAD</name>
        <dbReference type="ChEBI" id="CHEBI:57692"/>
    </cofactor>
</comment>
<dbReference type="PROSITE" id="PS51804">
    <property type="entry name" value="ZF_C2HC_LYAR"/>
    <property type="match status" value="1"/>
</dbReference>
<dbReference type="InterPro" id="IPR017905">
    <property type="entry name" value="ERV/ALR_sulphydryl_oxidase"/>
</dbReference>
<dbReference type="SUPFAM" id="SSF57667">
    <property type="entry name" value="beta-beta-alpha zinc fingers"/>
    <property type="match status" value="1"/>
</dbReference>
<evidence type="ECO:0000256" key="6">
    <source>
        <dbReference type="PROSITE-ProRule" id="PRU01145"/>
    </source>
</evidence>
<dbReference type="FunFam" id="1.20.120.310:FF:000002">
    <property type="entry name" value="Sulfhydryl oxidase"/>
    <property type="match status" value="1"/>
</dbReference>
<feature type="region of interest" description="Disordered" evidence="8">
    <location>
        <begin position="382"/>
        <end position="529"/>
    </location>
</feature>
<dbReference type="Pfam" id="PF08790">
    <property type="entry name" value="zf-LYAR"/>
    <property type="match status" value="1"/>
</dbReference>
<dbReference type="InterPro" id="IPR014898">
    <property type="entry name" value="Znf_C2H2_LYAR"/>
</dbReference>
<dbReference type="EMBL" id="CP089278">
    <property type="protein sequence ID" value="USP79897.1"/>
    <property type="molecule type" value="Genomic_DNA"/>
</dbReference>
<evidence type="ECO:0000256" key="3">
    <source>
        <dbReference type="ARBA" id="ARBA00022827"/>
    </source>
</evidence>
<dbReference type="GO" id="GO:0008270">
    <property type="term" value="F:zinc ion binding"/>
    <property type="evidence" value="ECO:0007669"/>
    <property type="project" value="UniProtKB-KW"/>
</dbReference>
<keyword evidence="2 7" id="KW-0285">Flavoprotein</keyword>
<evidence type="ECO:0000259" key="9">
    <source>
        <dbReference type="PROSITE" id="PS51324"/>
    </source>
</evidence>
<dbReference type="EC" id="1.8.3.2" evidence="7"/>
<feature type="compositionally biased region" description="Basic and acidic residues" evidence="8">
    <location>
        <begin position="479"/>
        <end position="488"/>
    </location>
</feature>
<evidence type="ECO:0000313" key="10">
    <source>
        <dbReference type="EMBL" id="USP79897.1"/>
    </source>
</evidence>
<dbReference type="OrthoDB" id="21474at2759"/>
<evidence type="ECO:0000256" key="8">
    <source>
        <dbReference type="SAM" id="MobiDB-lite"/>
    </source>
</evidence>
<evidence type="ECO:0000256" key="1">
    <source>
        <dbReference type="ARBA" id="ARBA00001974"/>
    </source>
</evidence>
<dbReference type="Pfam" id="PF04777">
    <property type="entry name" value="Evr1_Alr"/>
    <property type="match status" value="1"/>
</dbReference>
<evidence type="ECO:0000256" key="4">
    <source>
        <dbReference type="ARBA" id="ARBA00023002"/>
    </source>
</evidence>
<comment type="catalytic activity">
    <reaction evidence="7">
        <text>2 R'C(R)SH + O2 = R'C(R)S-S(R)CR' + H2O2</text>
        <dbReference type="Rhea" id="RHEA:17357"/>
        <dbReference type="ChEBI" id="CHEBI:15379"/>
        <dbReference type="ChEBI" id="CHEBI:16240"/>
        <dbReference type="ChEBI" id="CHEBI:16520"/>
        <dbReference type="ChEBI" id="CHEBI:17412"/>
        <dbReference type="EC" id="1.8.3.2"/>
    </reaction>
</comment>
<evidence type="ECO:0000313" key="11">
    <source>
        <dbReference type="Proteomes" id="UP001056012"/>
    </source>
</evidence>
<keyword evidence="5" id="KW-1015">Disulfide bond</keyword>
<name>A0A9Q9DUJ5_CURCL</name>
<dbReference type="PROSITE" id="PS51324">
    <property type="entry name" value="ERV_ALR"/>
    <property type="match status" value="1"/>
</dbReference>
<accession>A0A9Q9DUJ5</accession>
<dbReference type="Proteomes" id="UP001056012">
    <property type="component" value="Chromosome 5"/>
</dbReference>
<evidence type="ECO:0000256" key="2">
    <source>
        <dbReference type="ARBA" id="ARBA00022630"/>
    </source>
</evidence>
<organism evidence="10 11">
    <name type="scientific">Curvularia clavata</name>
    <dbReference type="NCBI Taxonomy" id="95742"/>
    <lineage>
        <taxon>Eukaryota</taxon>
        <taxon>Fungi</taxon>
        <taxon>Dikarya</taxon>
        <taxon>Ascomycota</taxon>
        <taxon>Pezizomycotina</taxon>
        <taxon>Dothideomycetes</taxon>
        <taxon>Pleosporomycetidae</taxon>
        <taxon>Pleosporales</taxon>
        <taxon>Pleosporineae</taxon>
        <taxon>Pleosporaceae</taxon>
        <taxon>Curvularia</taxon>
    </lineage>
</organism>
<feature type="compositionally biased region" description="Basic and acidic residues" evidence="8">
    <location>
        <begin position="421"/>
        <end position="467"/>
    </location>
</feature>
<dbReference type="PANTHER" id="PTHR12645">
    <property type="entry name" value="ALR/ERV"/>
    <property type="match status" value="1"/>
</dbReference>